<protein>
    <submittedName>
        <fullName evidence="5">LacI family DNA-binding transcriptional regulator</fullName>
    </submittedName>
</protein>
<feature type="domain" description="HTH lacI-type" evidence="4">
    <location>
        <begin position="13"/>
        <end position="65"/>
    </location>
</feature>
<dbReference type="PANTHER" id="PTHR30146">
    <property type="entry name" value="LACI-RELATED TRANSCRIPTIONAL REPRESSOR"/>
    <property type="match status" value="1"/>
</dbReference>
<proteinExistence type="predicted"/>
<dbReference type="Pfam" id="PF13377">
    <property type="entry name" value="Peripla_BP_3"/>
    <property type="match status" value="1"/>
</dbReference>
<dbReference type="SUPFAM" id="SSF47413">
    <property type="entry name" value="lambda repressor-like DNA-binding domains"/>
    <property type="match status" value="1"/>
</dbReference>
<dbReference type="InterPro" id="IPR000843">
    <property type="entry name" value="HTH_LacI"/>
</dbReference>
<dbReference type="Proteomes" id="UP001500218">
    <property type="component" value="Unassembled WGS sequence"/>
</dbReference>
<dbReference type="SMART" id="SM00354">
    <property type="entry name" value="HTH_LACI"/>
    <property type="match status" value="1"/>
</dbReference>
<organism evidence="5 6">
    <name type="scientific">Luedemannella flava</name>
    <dbReference type="NCBI Taxonomy" id="349316"/>
    <lineage>
        <taxon>Bacteria</taxon>
        <taxon>Bacillati</taxon>
        <taxon>Actinomycetota</taxon>
        <taxon>Actinomycetes</taxon>
        <taxon>Micromonosporales</taxon>
        <taxon>Micromonosporaceae</taxon>
        <taxon>Luedemannella</taxon>
    </lineage>
</organism>
<dbReference type="GO" id="GO:0003677">
    <property type="term" value="F:DNA binding"/>
    <property type="evidence" value="ECO:0007669"/>
    <property type="project" value="UniProtKB-KW"/>
</dbReference>
<dbReference type="EMBL" id="BAAALT010000067">
    <property type="protein sequence ID" value="GAA1803203.1"/>
    <property type="molecule type" value="Genomic_DNA"/>
</dbReference>
<keyword evidence="1" id="KW-0805">Transcription regulation</keyword>
<dbReference type="InterPro" id="IPR010982">
    <property type="entry name" value="Lambda_DNA-bd_dom_sf"/>
</dbReference>
<evidence type="ECO:0000313" key="6">
    <source>
        <dbReference type="Proteomes" id="UP001500218"/>
    </source>
</evidence>
<accession>A0ABN2LZ21</accession>
<dbReference type="InterPro" id="IPR046335">
    <property type="entry name" value="LacI/GalR-like_sensor"/>
</dbReference>
<sequence>MTGAGRSGRGGGMRQVAQLAGVSVSTVANVLNNPGLVAEDTRRRVEEVIARVGFVRSGPARQLRGLPSQLVGVVTLDQGNPFYAALNRGIEDGLAEVGCVTLTCSTDVRPDKETRVLRILEEQAVRGILVTPTSHDVTGILEVGRRGTPVVLVDGPHGCAGACAVTVDHRLGGELVGAHLAGLGHRRLAYVRATPEVVPATDRLAGLHAALRTSGLDPAEALVEVRISPASRLVEDADRIVDEILDRRDPPTAIACVNDLAALGVMRGLARRGRRVPEDVSVVGYDDLDFAALLHPALTSVRTPVRELGRAAAGMLLDEAADGHRHTEIRFAPTLIVRDSSAPPG</sequence>
<dbReference type="Gene3D" id="1.10.260.40">
    <property type="entry name" value="lambda repressor-like DNA-binding domains"/>
    <property type="match status" value="1"/>
</dbReference>
<dbReference type="RefSeq" id="WP_344130202.1">
    <property type="nucleotide sequence ID" value="NZ_BAAALT010000067.1"/>
</dbReference>
<evidence type="ECO:0000256" key="1">
    <source>
        <dbReference type="ARBA" id="ARBA00023015"/>
    </source>
</evidence>
<evidence type="ECO:0000259" key="4">
    <source>
        <dbReference type="PROSITE" id="PS50932"/>
    </source>
</evidence>
<dbReference type="Pfam" id="PF00356">
    <property type="entry name" value="LacI"/>
    <property type="match status" value="1"/>
</dbReference>
<dbReference type="Gene3D" id="3.40.50.2300">
    <property type="match status" value="2"/>
</dbReference>
<comment type="caution">
    <text evidence="5">The sequence shown here is derived from an EMBL/GenBank/DDBJ whole genome shotgun (WGS) entry which is preliminary data.</text>
</comment>
<dbReference type="CDD" id="cd01392">
    <property type="entry name" value="HTH_LacI"/>
    <property type="match status" value="1"/>
</dbReference>
<name>A0ABN2LZ21_9ACTN</name>
<evidence type="ECO:0000256" key="3">
    <source>
        <dbReference type="ARBA" id="ARBA00023163"/>
    </source>
</evidence>
<evidence type="ECO:0000313" key="5">
    <source>
        <dbReference type="EMBL" id="GAA1803203.1"/>
    </source>
</evidence>
<dbReference type="PANTHER" id="PTHR30146:SF109">
    <property type="entry name" value="HTH-TYPE TRANSCRIPTIONAL REGULATOR GALS"/>
    <property type="match status" value="1"/>
</dbReference>
<keyword evidence="2 5" id="KW-0238">DNA-binding</keyword>
<dbReference type="PROSITE" id="PS50932">
    <property type="entry name" value="HTH_LACI_2"/>
    <property type="match status" value="1"/>
</dbReference>
<keyword evidence="6" id="KW-1185">Reference proteome</keyword>
<gene>
    <name evidence="5" type="ORF">GCM10009682_26310</name>
</gene>
<evidence type="ECO:0000256" key="2">
    <source>
        <dbReference type="ARBA" id="ARBA00023125"/>
    </source>
</evidence>
<dbReference type="InterPro" id="IPR028082">
    <property type="entry name" value="Peripla_BP_I"/>
</dbReference>
<reference evidence="5 6" key="1">
    <citation type="journal article" date="2019" name="Int. J. Syst. Evol. Microbiol.">
        <title>The Global Catalogue of Microorganisms (GCM) 10K type strain sequencing project: providing services to taxonomists for standard genome sequencing and annotation.</title>
        <authorList>
            <consortium name="The Broad Institute Genomics Platform"/>
            <consortium name="The Broad Institute Genome Sequencing Center for Infectious Disease"/>
            <person name="Wu L."/>
            <person name="Ma J."/>
        </authorList>
    </citation>
    <scope>NUCLEOTIDE SEQUENCE [LARGE SCALE GENOMIC DNA]</scope>
    <source>
        <strain evidence="5 6">JCM 13250</strain>
    </source>
</reference>
<dbReference type="SUPFAM" id="SSF53822">
    <property type="entry name" value="Periplasmic binding protein-like I"/>
    <property type="match status" value="1"/>
</dbReference>
<keyword evidence="3" id="KW-0804">Transcription</keyword>